<protein>
    <recommendedName>
        <fullName evidence="1">Tf2-1-like SH3-like domain-containing protein</fullName>
    </recommendedName>
</protein>
<gene>
    <name evidence="2" type="ORF">MTR67_035521</name>
</gene>
<proteinExistence type="predicted"/>
<keyword evidence="3" id="KW-1185">Reference proteome</keyword>
<dbReference type="AlphaFoldDB" id="A0AAF0ZJY5"/>
<feature type="domain" description="Tf2-1-like SH3-like" evidence="1">
    <location>
        <begin position="4"/>
        <end position="45"/>
    </location>
</feature>
<sequence>MKDVMRFEKKGKLSPRYIGPYKISKKIGNLAYELKLPPKLVVVHSILDRQVHKLITKEVASVKVLWRN</sequence>
<dbReference type="Pfam" id="PF24626">
    <property type="entry name" value="SH3_Tf2-1"/>
    <property type="match status" value="1"/>
</dbReference>
<organism evidence="2 3">
    <name type="scientific">Solanum verrucosum</name>
    <dbReference type="NCBI Taxonomy" id="315347"/>
    <lineage>
        <taxon>Eukaryota</taxon>
        <taxon>Viridiplantae</taxon>
        <taxon>Streptophyta</taxon>
        <taxon>Embryophyta</taxon>
        <taxon>Tracheophyta</taxon>
        <taxon>Spermatophyta</taxon>
        <taxon>Magnoliopsida</taxon>
        <taxon>eudicotyledons</taxon>
        <taxon>Gunneridae</taxon>
        <taxon>Pentapetalae</taxon>
        <taxon>asterids</taxon>
        <taxon>lamiids</taxon>
        <taxon>Solanales</taxon>
        <taxon>Solanaceae</taxon>
        <taxon>Solanoideae</taxon>
        <taxon>Solaneae</taxon>
        <taxon>Solanum</taxon>
    </lineage>
</organism>
<dbReference type="EMBL" id="CP133619">
    <property type="protein sequence ID" value="WMV42136.1"/>
    <property type="molecule type" value="Genomic_DNA"/>
</dbReference>
<dbReference type="Proteomes" id="UP001234989">
    <property type="component" value="Chromosome 8"/>
</dbReference>
<dbReference type="PANTHER" id="PTHR46148">
    <property type="entry name" value="CHROMO DOMAIN-CONTAINING PROTEIN"/>
    <property type="match status" value="1"/>
</dbReference>
<name>A0AAF0ZJY5_SOLVR</name>
<evidence type="ECO:0000259" key="1">
    <source>
        <dbReference type="Pfam" id="PF24626"/>
    </source>
</evidence>
<evidence type="ECO:0000313" key="3">
    <source>
        <dbReference type="Proteomes" id="UP001234989"/>
    </source>
</evidence>
<reference evidence="2" key="1">
    <citation type="submission" date="2023-08" db="EMBL/GenBank/DDBJ databases">
        <title>A de novo genome assembly of Solanum verrucosum Schlechtendal, a Mexican diploid species geographically isolated from the other diploid A-genome species in potato relatives.</title>
        <authorList>
            <person name="Hosaka K."/>
        </authorList>
    </citation>
    <scope>NUCLEOTIDE SEQUENCE</scope>
    <source>
        <tissue evidence="2">Young leaves</tissue>
    </source>
</reference>
<dbReference type="InterPro" id="IPR056924">
    <property type="entry name" value="SH3_Tf2-1"/>
</dbReference>
<dbReference type="PANTHER" id="PTHR46148:SF60">
    <property type="entry name" value="CHROMO DOMAIN-CONTAINING PROTEIN"/>
    <property type="match status" value="1"/>
</dbReference>
<accession>A0AAF0ZJY5</accession>
<evidence type="ECO:0000313" key="2">
    <source>
        <dbReference type="EMBL" id="WMV42136.1"/>
    </source>
</evidence>